<dbReference type="InterPro" id="IPR052021">
    <property type="entry name" value="Type-I_RS_S_subunit"/>
</dbReference>
<keyword evidence="2" id="KW-0680">Restriction system</keyword>
<name>A0A5W8MIB3_SALET</name>
<dbReference type="AlphaFoldDB" id="A0A5W8MIB3"/>
<keyword evidence="5" id="KW-0378">Hydrolase</keyword>
<dbReference type="CDD" id="cd16961">
    <property type="entry name" value="RMtype1_S_TRD-CR_like"/>
    <property type="match status" value="1"/>
</dbReference>
<keyword evidence="3" id="KW-0238">DNA-binding</keyword>
<dbReference type="Pfam" id="PF01420">
    <property type="entry name" value="Methylase_S"/>
    <property type="match status" value="2"/>
</dbReference>
<dbReference type="GO" id="GO:0004519">
    <property type="term" value="F:endonuclease activity"/>
    <property type="evidence" value="ECO:0007669"/>
    <property type="project" value="UniProtKB-KW"/>
</dbReference>
<accession>A0A5W8MIB3</accession>
<evidence type="ECO:0000313" key="5">
    <source>
        <dbReference type="EMBL" id="EBY1554745.1"/>
    </source>
</evidence>
<dbReference type="PANTHER" id="PTHR30408:SF12">
    <property type="entry name" value="TYPE I RESTRICTION ENZYME MJAVIII SPECIFICITY SUBUNIT"/>
    <property type="match status" value="1"/>
</dbReference>
<dbReference type="PANTHER" id="PTHR30408">
    <property type="entry name" value="TYPE-1 RESTRICTION ENZYME ECOKI SPECIFICITY PROTEIN"/>
    <property type="match status" value="1"/>
</dbReference>
<gene>
    <name evidence="5" type="ORF">DU055_17720</name>
</gene>
<dbReference type="SUPFAM" id="SSF116734">
    <property type="entry name" value="DNA methylase specificity domain"/>
    <property type="match status" value="2"/>
</dbReference>
<comment type="caution">
    <text evidence="5">The sequence shown here is derived from an EMBL/GenBank/DDBJ whole genome shotgun (WGS) entry which is preliminary data.</text>
</comment>
<dbReference type="InterPro" id="IPR000055">
    <property type="entry name" value="Restrct_endonuc_typeI_TRD"/>
</dbReference>
<evidence type="ECO:0000256" key="2">
    <source>
        <dbReference type="ARBA" id="ARBA00022747"/>
    </source>
</evidence>
<evidence type="ECO:0000259" key="4">
    <source>
        <dbReference type="Pfam" id="PF01420"/>
    </source>
</evidence>
<dbReference type="GO" id="GO:0003677">
    <property type="term" value="F:DNA binding"/>
    <property type="evidence" value="ECO:0007669"/>
    <property type="project" value="UniProtKB-KW"/>
</dbReference>
<dbReference type="Gene3D" id="3.90.220.20">
    <property type="entry name" value="DNA methylase specificity domains"/>
    <property type="match status" value="2"/>
</dbReference>
<dbReference type="EMBL" id="AAHNFW010000069">
    <property type="protein sequence ID" value="EBY1554745.1"/>
    <property type="molecule type" value="Genomic_DNA"/>
</dbReference>
<feature type="non-terminal residue" evidence="5">
    <location>
        <position position="344"/>
    </location>
</feature>
<feature type="domain" description="Type I restriction modification DNA specificity" evidence="4">
    <location>
        <begin position="213"/>
        <end position="342"/>
    </location>
</feature>
<dbReference type="GO" id="GO:0009307">
    <property type="term" value="P:DNA restriction-modification system"/>
    <property type="evidence" value="ECO:0007669"/>
    <property type="project" value="UniProtKB-KW"/>
</dbReference>
<sequence length="344" mass="38563">MNDIILPKEWISTELGSVMDLKYGKPLPENARDNGVYPVFGSNGIVGGHSQPLVNGAGIIIGRKGSYGEVQLSDSPFFPIDTTYYIDEFFGQPLKYWYYQLRNLPLTELNRSTSIPGLSRNDAYRQVVQLPPVAEQKVIAERLDVLLAWVKTTKASLERIPDTLKYFRQSVLSAAANGNLLDEESNNVEGNRSFMRLGDAEVEIKTGPFGSALHKSDYQKNGIPVINPMHISEGKIYPSESMCISEDKYNKLEAWHLHVGDVILGRRGEMGRAATIREPVKMLCGTGSMILRVSKKILPEYLEIVLRSPSAISYFNTVSVGSTMVNLNQKMIREFEFYFPTIDK</sequence>
<comment type="similarity">
    <text evidence="1">Belongs to the type-I restriction system S methylase family.</text>
</comment>
<protein>
    <submittedName>
        <fullName evidence="5">Restriction endonuclease subunit S</fullName>
    </submittedName>
</protein>
<evidence type="ECO:0000256" key="1">
    <source>
        <dbReference type="ARBA" id="ARBA00010923"/>
    </source>
</evidence>
<evidence type="ECO:0000256" key="3">
    <source>
        <dbReference type="ARBA" id="ARBA00023125"/>
    </source>
</evidence>
<proteinExistence type="inferred from homology"/>
<feature type="domain" description="Type I restriction modification DNA specificity" evidence="4">
    <location>
        <begin position="7"/>
        <end position="160"/>
    </location>
</feature>
<dbReference type="InterPro" id="IPR044946">
    <property type="entry name" value="Restrct_endonuc_typeI_TRD_sf"/>
</dbReference>
<reference evidence="5" key="1">
    <citation type="submission" date="2018-07" db="EMBL/GenBank/DDBJ databases">
        <authorList>
            <person name="Ashton P.M."/>
            <person name="Dallman T."/>
            <person name="Nair S."/>
            <person name="De Pinna E."/>
            <person name="Peters T."/>
            <person name="Grant K."/>
        </authorList>
    </citation>
    <scope>NUCLEOTIDE SEQUENCE</scope>
    <source>
        <strain evidence="5">357772</strain>
    </source>
</reference>
<dbReference type="CDD" id="cd17267">
    <property type="entry name" value="RMtype1_S_EcoAO83I-TRD1-CR1_like"/>
    <property type="match status" value="1"/>
</dbReference>
<organism evidence="5">
    <name type="scientific">Salmonella enterica subsp. enterica serovar Hofit</name>
    <dbReference type="NCBI Taxonomy" id="2564537"/>
    <lineage>
        <taxon>Bacteria</taxon>
        <taxon>Pseudomonadati</taxon>
        <taxon>Pseudomonadota</taxon>
        <taxon>Gammaproteobacteria</taxon>
        <taxon>Enterobacterales</taxon>
        <taxon>Enterobacteriaceae</taxon>
        <taxon>Salmonella</taxon>
    </lineage>
</organism>
<keyword evidence="5" id="KW-0540">Nuclease</keyword>
<keyword evidence="5" id="KW-0255">Endonuclease</keyword>